<evidence type="ECO:0000313" key="4">
    <source>
        <dbReference type="EMBL" id="THU45224.1"/>
    </source>
</evidence>
<comment type="caution">
    <text evidence="4">The sequence shown here is derived from an EMBL/GenBank/DDBJ whole genome shotgun (WGS) entry which is preliminary data.</text>
</comment>
<dbReference type="SUPFAM" id="SSF47699">
    <property type="entry name" value="Bifunctional inhibitor/lipid-transfer protein/seed storage 2S albumin"/>
    <property type="match status" value="1"/>
</dbReference>
<keyword evidence="5" id="KW-1185">Reference proteome</keyword>
<dbReference type="Pfam" id="PF14368">
    <property type="entry name" value="LTP_2"/>
    <property type="match status" value="1"/>
</dbReference>
<feature type="region of interest" description="Disordered" evidence="1">
    <location>
        <begin position="113"/>
        <end position="225"/>
    </location>
</feature>
<dbReference type="InterPro" id="IPR016140">
    <property type="entry name" value="Bifunc_inhib/LTP/seed_store"/>
</dbReference>
<organism evidence="4 5">
    <name type="scientific">Musa balbisiana</name>
    <name type="common">Banana</name>
    <dbReference type="NCBI Taxonomy" id="52838"/>
    <lineage>
        <taxon>Eukaryota</taxon>
        <taxon>Viridiplantae</taxon>
        <taxon>Streptophyta</taxon>
        <taxon>Embryophyta</taxon>
        <taxon>Tracheophyta</taxon>
        <taxon>Spermatophyta</taxon>
        <taxon>Magnoliopsida</taxon>
        <taxon>Liliopsida</taxon>
        <taxon>Zingiberales</taxon>
        <taxon>Musaceae</taxon>
        <taxon>Musa</taxon>
    </lineage>
</organism>
<feature type="chain" id="PRO_5020686117" description="Bifunctional inhibitor/plant lipid transfer protein/seed storage helical domain-containing protein" evidence="2">
    <location>
        <begin position="25"/>
        <end position="250"/>
    </location>
</feature>
<dbReference type="EMBL" id="PYDT01000011">
    <property type="protein sequence ID" value="THU45224.1"/>
    <property type="molecule type" value="Genomic_DNA"/>
</dbReference>
<proteinExistence type="predicted"/>
<feature type="compositionally biased region" description="Pro residues" evidence="1">
    <location>
        <begin position="161"/>
        <end position="174"/>
    </location>
</feature>
<accession>A0A4S8ICA9</accession>
<evidence type="ECO:0000256" key="1">
    <source>
        <dbReference type="SAM" id="MobiDB-lite"/>
    </source>
</evidence>
<name>A0A4S8ICA9_MUSBA</name>
<dbReference type="STRING" id="52838.A0A4S8ICA9"/>
<evidence type="ECO:0000259" key="3">
    <source>
        <dbReference type="Pfam" id="PF14368"/>
    </source>
</evidence>
<dbReference type="Proteomes" id="UP000317650">
    <property type="component" value="Chromosome 2"/>
</dbReference>
<feature type="compositionally biased region" description="Low complexity" evidence="1">
    <location>
        <begin position="128"/>
        <end position="160"/>
    </location>
</feature>
<evidence type="ECO:0000313" key="5">
    <source>
        <dbReference type="Proteomes" id="UP000317650"/>
    </source>
</evidence>
<protein>
    <recommendedName>
        <fullName evidence="3">Bifunctional inhibitor/plant lipid transfer protein/seed storage helical domain-containing protein</fullName>
    </recommendedName>
</protein>
<reference evidence="4 5" key="1">
    <citation type="journal article" date="2019" name="Nat. Plants">
        <title>Genome sequencing of Musa balbisiana reveals subgenome evolution and function divergence in polyploid bananas.</title>
        <authorList>
            <person name="Yao X."/>
        </authorList>
    </citation>
    <scope>NUCLEOTIDE SEQUENCE [LARGE SCALE GENOMIC DNA]</scope>
    <source>
        <strain evidence="5">cv. DH-PKW</strain>
        <tissue evidence="4">Leaves</tissue>
    </source>
</reference>
<feature type="domain" description="Bifunctional inhibitor/plant lipid transfer protein/seed storage helical" evidence="3">
    <location>
        <begin position="17"/>
        <end position="109"/>
    </location>
</feature>
<gene>
    <name evidence="4" type="ORF">C4D60_Mb02t15600</name>
</gene>
<feature type="compositionally biased region" description="Low complexity" evidence="1">
    <location>
        <begin position="175"/>
        <end position="225"/>
    </location>
</feature>
<sequence>MAGPAYFIAALAICFSMAAAVASASNTPGHNPCSFAELPIQYCKSFLQKGIHCSKPSLACCALVSDIFMVNPSCLCEVMKPSFLGVAVDPARVSLLPELCHLPTKNLHCFAPSPSSSPITHPPPATPPSISISSPPSNPPSGSVEAPSSNAPPVSVEAPSSSPPSGPVVEPPANAPSSSISVPPSHPPSSSIAAPPTSATAPASAPGSNSHPPATAPAAAPSSSDALKLATSLVGVLANLAFATALFCSI</sequence>
<dbReference type="AlphaFoldDB" id="A0A4S8ICA9"/>
<dbReference type="Gene3D" id="1.10.110.10">
    <property type="entry name" value="Plant lipid-transfer and hydrophobic proteins"/>
    <property type="match status" value="1"/>
</dbReference>
<keyword evidence="2" id="KW-0732">Signal</keyword>
<dbReference type="InterPro" id="IPR036312">
    <property type="entry name" value="Bifun_inhib/LTP/seed_sf"/>
</dbReference>
<feature type="signal peptide" evidence="2">
    <location>
        <begin position="1"/>
        <end position="24"/>
    </location>
</feature>
<evidence type="ECO:0000256" key="2">
    <source>
        <dbReference type="SAM" id="SignalP"/>
    </source>
</evidence>